<evidence type="ECO:0000313" key="2">
    <source>
        <dbReference type="Proteomes" id="UP001152795"/>
    </source>
</evidence>
<dbReference type="Pfam" id="PF14752">
    <property type="entry name" value="RBP_receptor"/>
    <property type="match status" value="1"/>
</dbReference>
<evidence type="ECO:0000313" key="1">
    <source>
        <dbReference type="EMBL" id="CAB3989219.1"/>
    </source>
</evidence>
<proteinExistence type="predicted"/>
<dbReference type="AlphaFoldDB" id="A0A7D9HNC3"/>
<dbReference type="InterPro" id="IPR026612">
    <property type="entry name" value="STRA6-like"/>
</dbReference>
<dbReference type="OrthoDB" id="2376984at2759"/>
<keyword evidence="2" id="KW-1185">Reference proteome</keyword>
<sequence>MTGLIDDFIDITHEIRSLSSSSTLSGNTTNSELIRQTLSNDALLAVLANKTALSAEEIELTITSIYVNAQNIQNVYEMFTNSVDLNLNDSIQANVTYCGGRLDNNNLVIASFVPALIIMIILSCVNTRLWKRGCCSGRPGLAIPVNLLDSYEDRYTYSFAFAATASSIVQIILNNDFSAVLGEEFREIQVQSPSYVIGKQIFHNTFHHHLSLQLRTKL</sequence>
<dbReference type="EMBL" id="CACRXK020001447">
    <property type="protein sequence ID" value="CAB3989219.1"/>
    <property type="molecule type" value="Genomic_DNA"/>
</dbReference>
<accession>A0A7D9HNC3</accession>
<comment type="caution">
    <text evidence="1">The sequence shown here is derived from an EMBL/GenBank/DDBJ whole genome shotgun (WGS) entry which is preliminary data.</text>
</comment>
<name>A0A7D9HNC3_PARCT</name>
<organism evidence="1 2">
    <name type="scientific">Paramuricea clavata</name>
    <name type="common">Red gorgonian</name>
    <name type="synonym">Violescent sea-whip</name>
    <dbReference type="NCBI Taxonomy" id="317549"/>
    <lineage>
        <taxon>Eukaryota</taxon>
        <taxon>Metazoa</taxon>
        <taxon>Cnidaria</taxon>
        <taxon>Anthozoa</taxon>
        <taxon>Octocorallia</taxon>
        <taxon>Malacalcyonacea</taxon>
        <taxon>Plexauridae</taxon>
        <taxon>Paramuricea</taxon>
    </lineage>
</organism>
<reference evidence="1" key="1">
    <citation type="submission" date="2020-04" db="EMBL/GenBank/DDBJ databases">
        <authorList>
            <person name="Alioto T."/>
            <person name="Alioto T."/>
            <person name="Gomez Garrido J."/>
        </authorList>
    </citation>
    <scope>NUCLEOTIDE SEQUENCE</scope>
    <source>
        <strain evidence="1">A484AB</strain>
    </source>
</reference>
<dbReference type="GO" id="GO:0038023">
    <property type="term" value="F:signaling receptor activity"/>
    <property type="evidence" value="ECO:0007669"/>
    <property type="project" value="InterPro"/>
</dbReference>
<protein>
    <submittedName>
        <fullName evidence="1">Uncharacterized protein</fullName>
    </submittedName>
</protein>
<dbReference type="Proteomes" id="UP001152795">
    <property type="component" value="Unassembled WGS sequence"/>
</dbReference>
<dbReference type="GO" id="GO:0034632">
    <property type="term" value="F:retinol transmembrane transporter activity"/>
    <property type="evidence" value="ECO:0007669"/>
    <property type="project" value="InterPro"/>
</dbReference>
<gene>
    <name evidence="1" type="ORF">PACLA_8A021425</name>
</gene>